<organism evidence="1">
    <name type="scientific">uncultured marine virus</name>
    <dbReference type="NCBI Taxonomy" id="186617"/>
    <lineage>
        <taxon>Viruses</taxon>
        <taxon>environmental samples</taxon>
    </lineage>
</organism>
<name>A0A0F7L337_9VIRU</name>
<protein>
    <submittedName>
        <fullName evidence="1">Uncharacterized protein</fullName>
    </submittedName>
</protein>
<accession>A0A0F7L337</accession>
<reference evidence="1" key="1">
    <citation type="journal article" date="2015" name="Front. Microbiol.">
        <title>Combining genomic sequencing methods to explore viral diversity and reveal potential virus-host interactions.</title>
        <authorList>
            <person name="Chow C.E."/>
            <person name="Winget D.M."/>
            <person name="White R.A.III."/>
            <person name="Hallam S.J."/>
            <person name="Suttle C.A."/>
        </authorList>
    </citation>
    <scope>NUCLEOTIDE SEQUENCE</scope>
    <source>
        <strain evidence="1">Anoxic2_4</strain>
    </source>
</reference>
<evidence type="ECO:0000313" key="1">
    <source>
        <dbReference type="EMBL" id="AKH46959.1"/>
    </source>
</evidence>
<proteinExistence type="predicted"/>
<sequence>MFVILLRLLMFLPLILMAQCISQTTQGLRGRNCRIAVAQDKVWLFSRITCLFVKTLRLMCMAL</sequence>
<dbReference type="EMBL" id="KR029588">
    <property type="protein sequence ID" value="AKH46959.1"/>
    <property type="molecule type" value="Genomic_DNA"/>
</dbReference>
<reference evidence="1" key="2">
    <citation type="submission" date="2015-03" db="EMBL/GenBank/DDBJ databases">
        <authorList>
            <person name="Chow C.-E.T."/>
            <person name="Winget D.M."/>
            <person name="White R.A.III."/>
            <person name="Hallam S.J."/>
            <person name="Suttle C.A."/>
        </authorList>
    </citation>
    <scope>NUCLEOTIDE SEQUENCE</scope>
    <source>
        <strain evidence="1">Anoxic2_4</strain>
    </source>
</reference>